<proteinExistence type="predicted"/>
<dbReference type="SMART" id="SM00220">
    <property type="entry name" value="S_TKc"/>
    <property type="match status" value="1"/>
</dbReference>
<dbReference type="InterPro" id="IPR011009">
    <property type="entry name" value="Kinase-like_dom_sf"/>
</dbReference>
<dbReference type="GO" id="GO:0004672">
    <property type="term" value="F:protein kinase activity"/>
    <property type="evidence" value="ECO:0007669"/>
    <property type="project" value="InterPro"/>
</dbReference>
<dbReference type="InterPro" id="IPR000719">
    <property type="entry name" value="Prot_kinase_dom"/>
</dbReference>
<dbReference type="Pfam" id="PF00069">
    <property type="entry name" value="Pkinase"/>
    <property type="match status" value="1"/>
</dbReference>
<dbReference type="PANTHER" id="PTHR44167:SF24">
    <property type="entry name" value="SERINE_THREONINE-PROTEIN KINASE CHK2"/>
    <property type="match status" value="1"/>
</dbReference>
<dbReference type="WBParaSite" id="MBELARI_LOCUS15787">
    <property type="protein sequence ID" value="MBELARI_LOCUS15787"/>
    <property type="gene ID" value="MBELARI_LOCUS15787"/>
</dbReference>
<feature type="domain" description="Protein kinase" evidence="1">
    <location>
        <begin position="1"/>
        <end position="162"/>
    </location>
</feature>
<dbReference type="AlphaFoldDB" id="A0AAF3EP77"/>
<dbReference type="Gene3D" id="1.10.510.10">
    <property type="entry name" value="Transferase(Phosphotransferase) domain 1"/>
    <property type="match status" value="1"/>
</dbReference>
<evidence type="ECO:0000313" key="2">
    <source>
        <dbReference type="Proteomes" id="UP000887575"/>
    </source>
</evidence>
<dbReference type="PANTHER" id="PTHR44167">
    <property type="entry name" value="OVARIAN-SPECIFIC SERINE/THREONINE-PROTEIN KINASE LOK-RELATED"/>
    <property type="match status" value="1"/>
</dbReference>
<keyword evidence="2" id="KW-1185">Reference proteome</keyword>
<name>A0AAF3EP77_9BILA</name>
<accession>A0AAF3EP77</accession>
<protein>
    <recommendedName>
        <fullName evidence="1">Protein kinase domain-containing protein</fullName>
    </recommendedName>
</protein>
<organism evidence="2 3">
    <name type="scientific">Mesorhabditis belari</name>
    <dbReference type="NCBI Taxonomy" id="2138241"/>
    <lineage>
        <taxon>Eukaryota</taxon>
        <taxon>Metazoa</taxon>
        <taxon>Ecdysozoa</taxon>
        <taxon>Nematoda</taxon>
        <taxon>Chromadorea</taxon>
        <taxon>Rhabditida</taxon>
        <taxon>Rhabditina</taxon>
        <taxon>Rhabditomorpha</taxon>
        <taxon>Rhabditoidea</taxon>
        <taxon>Rhabditidae</taxon>
        <taxon>Mesorhabditinae</taxon>
        <taxon>Mesorhabditis</taxon>
    </lineage>
</organism>
<reference evidence="3" key="1">
    <citation type="submission" date="2024-02" db="UniProtKB">
        <authorList>
            <consortium name="WormBaseParasite"/>
        </authorList>
    </citation>
    <scope>IDENTIFICATION</scope>
</reference>
<evidence type="ECO:0000259" key="1">
    <source>
        <dbReference type="PROSITE" id="PS50011"/>
    </source>
</evidence>
<dbReference type="Proteomes" id="UP000887575">
    <property type="component" value="Unassembled WGS sequence"/>
</dbReference>
<evidence type="ECO:0000313" key="3">
    <source>
        <dbReference type="WBParaSite" id="MBELARI_LOCUS15787"/>
    </source>
</evidence>
<dbReference type="SUPFAM" id="SSF56112">
    <property type="entry name" value="Protein kinase-like (PK-like)"/>
    <property type="match status" value="1"/>
</dbReference>
<dbReference type="GO" id="GO:0005524">
    <property type="term" value="F:ATP binding"/>
    <property type="evidence" value="ECO:0007669"/>
    <property type="project" value="InterPro"/>
</dbReference>
<sequence length="168" mass="19149">MSFHTRLLKSLKEKPIGNGACGDENNRIHRDIKTSNILLTGDFTIKIGDFGLAIESSETFFDKLAGTPRFMTPEALFAAEKGCEFSIKGDLYAVGLVLWEIIERRKVFSDKCDAVNSYKMALDKMREELKCPEEIKNVLKRILVFESVNRLPAEKALNHFKAWREVSF</sequence>
<dbReference type="PROSITE" id="PS50011">
    <property type="entry name" value="PROTEIN_KINASE_DOM"/>
    <property type="match status" value="1"/>
</dbReference>